<dbReference type="Proteomes" id="UP000781958">
    <property type="component" value="Unassembled WGS sequence"/>
</dbReference>
<keyword evidence="1" id="KW-0812">Transmembrane</keyword>
<sequence>MELFFSILYLVGLASFMMGLHALPRPETERRGAVWLSIGVVSFAAVIIAGLIDHGTVDSVLELMAGLAIAMAAVVAVNQRVLKWRNPPLP</sequence>
<organism evidence="2 3">
    <name type="scientific">Azospirillum rugosum</name>
    <dbReference type="NCBI Taxonomy" id="416170"/>
    <lineage>
        <taxon>Bacteria</taxon>
        <taxon>Pseudomonadati</taxon>
        <taxon>Pseudomonadota</taxon>
        <taxon>Alphaproteobacteria</taxon>
        <taxon>Rhodospirillales</taxon>
        <taxon>Azospirillaceae</taxon>
        <taxon>Azospirillum</taxon>
    </lineage>
</organism>
<reference evidence="2 3" key="1">
    <citation type="submission" date="2021-03" db="EMBL/GenBank/DDBJ databases">
        <title>Genomic Encyclopedia of Type Strains, Phase III (KMG-III): the genomes of soil and plant-associated and newly described type strains.</title>
        <authorList>
            <person name="Whitman W."/>
        </authorList>
    </citation>
    <scope>NUCLEOTIDE SEQUENCE [LARGE SCALE GENOMIC DNA]</scope>
    <source>
        <strain evidence="2 3">IMMIB AFH-6</strain>
    </source>
</reference>
<proteinExistence type="predicted"/>
<gene>
    <name evidence="2" type="ORF">J2851_003563</name>
</gene>
<evidence type="ECO:0000313" key="3">
    <source>
        <dbReference type="Proteomes" id="UP000781958"/>
    </source>
</evidence>
<accession>A0ABS4SNH4</accession>
<keyword evidence="1" id="KW-1133">Transmembrane helix</keyword>
<dbReference type="EMBL" id="JAGINP010000012">
    <property type="protein sequence ID" value="MBP2293779.1"/>
    <property type="molecule type" value="Genomic_DNA"/>
</dbReference>
<evidence type="ECO:0000256" key="1">
    <source>
        <dbReference type="SAM" id="Phobius"/>
    </source>
</evidence>
<feature type="transmembrane region" description="Helical" evidence="1">
    <location>
        <begin position="32"/>
        <end position="52"/>
    </location>
</feature>
<comment type="caution">
    <text evidence="2">The sequence shown here is derived from an EMBL/GenBank/DDBJ whole genome shotgun (WGS) entry which is preliminary data.</text>
</comment>
<feature type="transmembrane region" description="Helical" evidence="1">
    <location>
        <begin position="59"/>
        <end position="77"/>
    </location>
</feature>
<name>A0ABS4SNH4_9PROT</name>
<keyword evidence="3" id="KW-1185">Reference proteome</keyword>
<evidence type="ECO:0000313" key="2">
    <source>
        <dbReference type="EMBL" id="MBP2293779.1"/>
    </source>
</evidence>
<keyword evidence="1" id="KW-0472">Membrane</keyword>
<protein>
    <submittedName>
        <fullName evidence="2">NAD/NADP transhydrogenase beta subunit</fullName>
    </submittedName>
</protein>
<dbReference type="RefSeq" id="WP_209767701.1">
    <property type="nucleotide sequence ID" value="NZ_JAGINP010000012.1"/>
</dbReference>